<proteinExistence type="predicted"/>
<dbReference type="AlphaFoldDB" id="Q5ATC3"/>
<accession>Q5ATC3</accession>
<dbReference type="Gene3D" id="1.25.40.10">
    <property type="entry name" value="Tetratricopeptide repeat domain"/>
    <property type="match status" value="2"/>
</dbReference>
<feature type="repeat" description="TPR" evidence="1">
    <location>
        <begin position="776"/>
        <end position="809"/>
    </location>
</feature>
<name>Q5ATC3_EMENI</name>
<sequence length="1131" mass="126189">MRLKMRPSSRDEFAIAIICALTLEAEAVEDLFDEIYDRLGEHYRKEPGDDNAYVNGRIGYHNVVVCYMPGMGKGSAASVASSLKISYKRIEVALVVGICGGAPYPSSGGEVFLGDVIISDSVVQYDFGRQYPGGFEKKLGVRDTLGRPNRAIRSILASLQARRSCKDLQDKLLQHLQAIQKSPSDWQFPSIDDILFEASYQHKHYGFTSPACPCLDSMSKDTCKTAVESPCTSLGCDMDRSEGVVGFEMEGAGVWDNISCIIIKGVCDYADSHKNKAWQVYAAATGAAAAKAFLEYWEPTAREDSNKFRIPLDLSAVPAIEEFIGREEELNCLWDYLQPASSQRRKVAVLHGLGGIGKTQLAIHFARKHKNKFTAIFWLNSKDQSALVSSLSSCLSQIQGQLIEDQAVNEEEAVQRANQVLQWLARPGNTRWLIIFDNIDQYSPAQGHGHCGYDIYEFFPKADHGSIMITSRLQGLTELGKSFPVRRLMHKDATQLLFQSSGFSAKDITQMGAEQDLINLASLLDGLSLAIVIAGAFMRQTGTTFKEYLELYQTSWFDLQSQSAPTRQYQQGNIVQTWIITYKEIQKRDPTAAKLLLLLAFFDNQDIWYELTQNGLDYSNPPPWFKAAVSSKLVFRTKIKALVEFSLVEIKQQEGSYTLHPVVQDWCYHIAASNDLTNQLQELAFISVGYTVPSRDTRDYARLEQRLLPHANNLIQRNIGYWLDIQPEDRINIFGAFHGLGNLYLHQGKLKEAEGMYQRALAGKEKALGPDHTSALDTVNNLGLLYSDQGRLKEAEEMYQRALAGYKKALGPDHTSTLNTVNNLGNLYSDQGKLREAEEMYQQALAGYEKALGPAHTSTLDTVNNLGNLYSDQGRLKEAEEMYQQALAGKEKALGLDHTSTLDTVGNLGLLYRDQGKLREAEEMFQRALTGKEKALGPDHTSTLNTVNNLGNLYSDQGRLKEAEEMYQRALAGKEKALGLDHTSTLNTVNNLGLLYRDQGKLKEAEEMFQRALTGKEKALGPDHTSTLDTVGNLGLLYRDQGKLREAEEMFQRALAGYEKALGPNHSKTRIVSNNLVSLASLHAGQDSPRHIHVAPNPFSGSTHTGAEHPWRPLKERPRKRDILYSILRKS</sequence>
<evidence type="ECO:0000313" key="5">
    <source>
        <dbReference type="Proteomes" id="UP000000560"/>
    </source>
</evidence>
<dbReference type="PANTHER" id="PTHR46082:SF6">
    <property type="entry name" value="AAA+ ATPASE DOMAIN-CONTAINING PROTEIN-RELATED"/>
    <property type="match status" value="1"/>
</dbReference>
<dbReference type="Pfam" id="PF13191">
    <property type="entry name" value="AAA_16"/>
    <property type="match status" value="1"/>
</dbReference>
<dbReference type="PROSITE" id="PS50005">
    <property type="entry name" value="TPR"/>
    <property type="match status" value="8"/>
</dbReference>
<dbReference type="SUPFAM" id="SSF53167">
    <property type="entry name" value="Purine and uridine phosphorylases"/>
    <property type="match status" value="1"/>
</dbReference>
<dbReference type="GO" id="GO:0003824">
    <property type="term" value="F:catalytic activity"/>
    <property type="evidence" value="ECO:0007669"/>
    <property type="project" value="InterPro"/>
</dbReference>
<evidence type="ECO:0000256" key="1">
    <source>
        <dbReference type="PROSITE-ProRule" id="PRU00339"/>
    </source>
</evidence>
<dbReference type="RefSeq" id="XP_681726.1">
    <property type="nucleotide sequence ID" value="XM_676634.1"/>
</dbReference>
<feature type="repeat" description="TPR" evidence="1">
    <location>
        <begin position="944"/>
        <end position="977"/>
    </location>
</feature>
<accession>C8VEG9</accession>
<feature type="repeat" description="TPR" evidence="1">
    <location>
        <begin position="986"/>
        <end position="1019"/>
    </location>
</feature>
<dbReference type="SMART" id="SM00028">
    <property type="entry name" value="TPR"/>
    <property type="match status" value="8"/>
</dbReference>
<dbReference type="InterPro" id="IPR035994">
    <property type="entry name" value="Nucleoside_phosphorylase_sf"/>
</dbReference>
<dbReference type="STRING" id="227321.Q5ATC3"/>
<dbReference type="Pfam" id="PF13424">
    <property type="entry name" value="TPR_12"/>
    <property type="match status" value="3"/>
</dbReference>
<reference evidence="5" key="1">
    <citation type="journal article" date="2005" name="Nature">
        <title>Sequencing of Aspergillus nidulans and comparative analysis with A. fumigatus and A. oryzae.</title>
        <authorList>
            <person name="Galagan J.E."/>
            <person name="Calvo S.E."/>
            <person name="Cuomo C."/>
            <person name="Ma L.J."/>
            <person name="Wortman J.R."/>
            <person name="Batzoglou S."/>
            <person name="Lee S.I."/>
            <person name="Basturkmen M."/>
            <person name="Spevak C.C."/>
            <person name="Clutterbuck J."/>
            <person name="Kapitonov V."/>
            <person name="Jurka J."/>
            <person name="Scazzocchio C."/>
            <person name="Farman M."/>
            <person name="Butler J."/>
            <person name="Purcell S."/>
            <person name="Harris S."/>
            <person name="Braus G.H."/>
            <person name="Draht O."/>
            <person name="Busch S."/>
            <person name="D'Enfert C."/>
            <person name="Bouchier C."/>
            <person name="Goldman G.H."/>
            <person name="Bell-Pedersen D."/>
            <person name="Griffiths-Jones S."/>
            <person name="Doonan J.H."/>
            <person name="Yu J."/>
            <person name="Vienken K."/>
            <person name="Pain A."/>
            <person name="Freitag M."/>
            <person name="Selker E.U."/>
            <person name="Archer D.B."/>
            <person name="Penalva M.A."/>
            <person name="Oakley B.R."/>
            <person name="Momany M."/>
            <person name="Tanaka T."/>
            <person name="Kumagai T."/>
            <person name="Asai K."/>
            <person name="Machida M."/>
            <person name="Nierman W.C."/>
            <person name="Denning D.W."/>
            <person name="Caddick M."/>
            <person name="Hynes M."/>
            <person name="Paoletti M."/>
            <person name="Fischer R."/>
            <person name="Miller B."/>
            <person name="Dyer P."/>
            <person name="Sachs M.S."/>
            <person name="Osmani S.A."/>
            <person name="Birren B.W."/>
        </authorList>
    </citation>
    <scope>NUCLEOTIDE SEQUENCE [LARGE SCALE GENOMIC DNA]</scope>
    <source>
        <strain evidence="5">FGSC A4 / ATCC 38163 / CBS 112.46 / NRRL 194 / M139</strain>
    </source>
</reference>
<dbReference type="InterPro" id="IPR011990">
    <property type="entry name" value="TPR-like_helical_dom_sf"/>
</dbReference>
<feature type="repeat" description="TPR" evidence="1">
    <location>
        <begin position="902"/>
        <end position="935"/>
    </location>
</feature>
<dbReference type="InParanoid" id="Q5ATC3"/>
<dbReference type="PRINTS" id="PR00381">
    <property type="entry name" value="KINESINLIGHT"/>
</dbReference>
<dbReference type="OrthoDB" id="1658288at2759"/>
<dbReference type="Gene3D" id="3.40.50.1580">
    <property type="entry name" value="Nucleoside phosphorylase domain"/>
    <property type="match status" value="1"/>
</dbReference>
<dbReference type="SUPFAM" id="SSF48452">
    <property type="entry name" value="TPR-like"/>
    <property type="match status" value="2"/>
</dbReference>
<dbReference type="eggNOG" id="KOG1840">
    <property type="taxonomic scope" value="Eukaryota"/>
</dbReference>
<dbReference type="KEGG" id="ani:ANIA_08457"/>
<feature type="domain" description="Orc1-like AAA ATPase" evidence="3">
    <location>
        <begin position="322"/>
        <end position="445"/>
    </location>
</feature>
<dbReference type="EMBL" id="BN001305">
    <property type="protein sequence ID" value="CBF80593.1"/>
    <property type="molecule type" value="Genomic_DNA"/>
</dbReference>
<feature type="repeat" description="TPR" evidence="1">
    <location>
        <begin position="1028"/>
        <end position="1061"/>
    </location>
</feature>
<dbReference type="PANTHER" id="PTHR46082">
    <property type="entry name" value="ATP/GTP-BINDING PROTEIN-RELATED"/>
    <property type="match status" value="1"/>
</dbReference>
<dbReference type="InterPro" id="IPR019734">
    <property type="entry name" value="TPR_rpt"/>
</dbReference>
<feature type="repeat" description="TPR" evidence="1">
    <location>
        <begin position="734"/>
        <end position="767"/>
    </location>
</feature>
<reference evidence="5" key="2">
    <citation type="journal article" date="2009" name="Fungal Genet. Biol.">
        <title>The 2008 update of the Aspergillus nidulans genome annotation: a community effort.</title>
        <authorList>
            <person name="Wortman J.R."/>
            <person name="Gilsenan J.M."/>
            <person name="Joardar V."/>
            <person name="Deegan J."/>
            <person name="Clutterbuck J."/>
            <person name="Andersen M.R."/>
            <person name="Archer D."/>
            <person name="Bencina M."/>
            <person name="Braus G."/>
            <person name="Coutinho P."/>
            <person name="von Dohren H."/>
            <person name="Doonan J."/>
            <person name="Driessen A.J."/>
            <person name="Durek P."/>
            <person name="Espeso E."/>
            <person name="Fekete E."/>
            <person name="Flipphi M."/>
            <person name="Estrada C.G."/>
            <person name="Geysens S."/>
            <person name="Goldman G."/>
            <person name="de Groot P.W."/>
            <person name="Hansen K."/>
            <person name="Harris S.D."/>
            <person name="Heinekamp T."/>
            <person name="Helmstaedt K."/>
            <person name="Henrissat B."/>
            <person name="Hofmann G."/>
            <person name="Homan T."/>
            <person name="Horio T."/>
            <person name="Horiuchi H."/>
            <person name="James S."/>
            <person name="Jones M."/>
            <person name="Karaffa L."/>
            <person name="Karanyi Z."/>
            <person name="Kato M."/>
            <person name="Keller N."/>
            <person name="Kelly D.E."/>
            <person name="Kiel J.A."/>
            <person name="Kim J.M."/>
            <person name="van der Klei I.J."/>
            <person name="Klis F.M."/>
            <person name="Kovalchuk A."/>
            <person name="Krasevec N."/>
            <person name="Kubicek C.P."/>
            <person name="Liu B."/>
            <person name="Maccabe A."/>
            <person name="Meyer V."/>
            <person name="Mirabito P."/>
            <person name="Miskei M."/>
            <person name="Mos M."/>
            <person name="Mullins J."/>
            <person name="Nelson D.R."/>
            <person name="Nielsen J."/>
            <person name="Oakley B.R."/>
            <person name="Osmani S.A."/>
            <person name="Pakula T."/>
            <person name="Paszewski A."/>
            <person name="Paulsen I."/>
            <person name="Pilsyk S."/>
            <person name="Pocsi I."/>
            <person name="Punt P.J."/>
            <person name="Ram A.F."/>
            <person name="Ren Q."/>
            <person name="Robellet X."/>
            <person name="Robson G."/>
            <person name="Seiboth B."/>
            <person name="van Solingen P."/>
            <person name="Specht T."/>
            <person name="Sun J."/>
            <person name="Taheri-Talesh N."/>
            <person name="Takeshita N."/>
            <person name="Ussery D."/>
            <person name="vanKuyk P.A."/>
            <person name="Visser H."/>
            <person name="van de Vondervoort P.J."/>
            <person name="de Vries R.P."/>
            <person name="Walton J."/>
            <person name="Xiang X."/>
            <person name="Xiong Y."/>
            <person name="Zeng A.P."/>
            <person name="Brandt B.W."/>
            <person name="Cornell M.J."/>
            <person name="van den Hondel C.A."/>
            <person name="Visser J."/>
            <person name="Oliver S.G."/>
            <person name="Turner G."/>
        </authorList>
    </citation>
    <scope>GENOME REANNOTATION</scope>
    <source>
        <strain evidence="5">FGSC A4 / ATCC 38163 / CBS 112.46 / NRRL 194 / M139</strain>
    </source>
</reference>
<organism evidence="4 5">
    <name type="scientific">Emericella nidulans (strain FGSC A4 / ATCC 38163 / CBS 112.46 / NRRL 194 / M139)</name>
    <name type="common">Aspergillus nidulans</name>
    <dbReference type="NCBI Taxonomy" id="227321"/>
    <lineage>
        <taxon>Eukaryota</taxon>
        <taxon>Fungi</taxon>
        <taxon>Dikarya</taxon>
        <taxon>Ascomycota</taxon>
        <taxon>Pezizomycotina</taxon>
        <taxon>Eurotiomycetes</taxon>
        <taxon>Eurotiomycetidae</taxon>
        <taxon>Eurotiales</taxon>
        <taxon>Aspergillaceae</taxon>
        <taxon>Aspergillus</taxon>
        <taxon>Aspergillus subgen. Nidulantes</taxon>
    </lineage>
</organism>
<dbReference type="OMA" id="PPWFKAA"/>
<dbReference type="InterPro" id="IPR027417">
    <property type="entry name" value="P-loop_NTPase"/>
</dbReference>
<dbReference type="GO" id="GO:0043531">
    <property type="term" value="F:ADP binding"/>
    <property type="evidence" value="ECO:0007669"/>
    <property type="project" value="InterPro"/>
</dbReference>
<dbReference type="Pfam" id="PF13374">
    <property type="entry name" value="TPR_10"/>
    <property type="match status" value="2"/>
</dbReference>
<dbReference type="GeneID" id="2868628"/>
<keyword evidence="5" id="KW-1185">Reference proteome</keyword>
<dbReference type="GO" id="GO:0009116">
    <property type="term" value="P:nucleoside metabolic process"/>
    <property type="evidence" value="ECO:0007669"/>
    <property type="project" value="InterPro"/>
</dbReference>
<evidence type="ECO:0000259" key="3">
    <source>
        <dbReference type="Pfam" id="PF13191"/>
    </source>
</evidence>
<feature type="repeat" description="TPR" evidence="1">
    <location>
        <begin position="860"/>
        <end position="893"/>
    </location>
</feature>
<dbReference type="Gene3D" id="3.40.50.300">
    <property type="entry name" value="P-loop containing nucleotide triphosphate hydrolases"/>
    <property type="match status" value="1"/>
</dbReference>
<dbReference type="Proteomes" id="UP000000560">
    <property type="component" value="Chromosome V"/>
</dbReference>
<keyword evidence="1" id="KW-0802">TPR repeat</keyword>
<feature type="domain" description="Nucleoside phosphorylase" evidence="2">
    <location>
        <begin position="15"/>
        <end position="147"/>
    </location>
</feature>
<evidence type="ECO:0000313" key="4">
    <source>
        <dbReference type="EMBL" id="CBF80593.1"/>
    </source>
</evidence>
<protein>
    <submittedName>
        <fullName evidence="4">Pfs, NB-ARC and TPR domain protein (JCVI)</fullName>
    </submittedName>
</protein>
<evidence type="ECO:0000259" key="2">
    <source>
        <dbReference type="Pfam" id="PF01048"/>
    </source>
</evidence>
<dbReference type="Pfam" id="PF01048">
    <property type="entry name" value="PNP_UDP_1"/>
    <property type="match status" value="1"/>
</dbReference>
<dbReference type="InterPro" id="IPR041664">
    <property type="entry name" value="AAA_16"/>
</dbReference>
<dbReference type="HOGENOM" id="CLU_000288_125_3_1"/>
<gene>
    <name evidence="4" type="ORF">ANIA_08457</name>
</gene>
<dbReference type="SUPFAM" id="SSF52540">
    <property type="entry name" value="P-loop containing nucleoside triphosphate hydrolases"/>
    <property type="match status" value="1"/>
</dbReference>
<dbReference type="InterPro" id="IPR053137">
    <property type="entry name" value="NLR-like"/>
</dbReference>
<feature type="repeat" description="TPR" evidence="1">
    <location>
        <begin position="818"/>
        <end position="851"/>
    </location>
</feature>
<dbReference type="InterPro" id="IPR000845">
    <property type="entry name" value="Nucleoside_phosphorylase_d"/>
</dbReference>